<accession>A0AAN7BF00</accession>
<evidence type="ECO:0000313" key="3">
    <source>
        <dbReference type="Proteomes" id="UP001301958"/>
    </source>
</evidence>
<dbReference type="InterPro" id="IPR038727">
    <property type="entry name" value="NadR/Ttd14_AAA_dom"/>
</dbReference>
<protein>
    <submittedName>
        <fullName evidence="2">AAA domain-containing protein</fullName>
    </submittedName>
</protein>
<comment type="caution">
    <text evidence="2">The sequence shown here is derived from an EMBL/GenBank/DDBJ whole genome shotgun (WGS) entry which is preliminary data.</text>
</comment>
<dbReference type="InterPro" id="IPR027417">
    <property type="entry name" value="P-loop_NTPase"/>
</dbReference>
<keyword evidence="3" id="KW-1185">Reference proteome</keyword>
<dbReference type="AlphaFoldDB" id="A0AAN7BF00"/>
<reference evidence="2" key="2">
    <citation type="submission" date="2023-05" db="EMBL/GenBank/DDBJ databases">
        <authorList>
            <consortium name="Lawrence Berkeley National Laboratory"/>
            <person name="Steindorff A."/>
            <person name="Hensen N."/>
            <person name="Bonometti L."/>
            <person name="Westerberg I."/>
            <person name="Brannstrom I.O."/>
            <person name="Guillou S."/>
            <person name="Cros-Aarteil S."/>
            <person name="Calhoun S."/>
            <person name="Haridas S."/>
            <person name="Kuo A."/>
            <person name="Mondo S."/>
            <person name="Pangilinan J."/>
            <person name="Riley R."/>
            <person name="Labutti K."/>
            <person name="Andreopoulos B."/>
            <person name="Lipzen A."/>
            <person name="Chen C."/>
            <person name="Yanf M."/>
            <person name="Daum C."/>
            <person name="Ng V."/>
            <person name="Clum A."/>
            <person name="Ohm R."/>
            <person name="Martin F."/>
            <person name="Silar P."/>
            <person name="Natvig D."/>
            <person name="Lalanne C."/>
            <person name="Gautier V."/>
            <person name="Ament-Velasquez S.L."/>
            <person name="Kruys A."/>
            <person name="Hutchinson M.I."/>
            <person name="Powell A.J."/>
            <person name="Barry K."/>
            <person name="Miller A.N."/>
            <person name="Grigoriev I.V."/>
            <person name="Debuchy R."/>
            <person name="Gladieux P."/>
            <person name="Thoren M.H."/>
            <person name="Johannesson H."/>
        </authorList>
    </citation>
    <scope>NUCLEOTIDE SEQUENCE</scope>
    <source>
        <strain evidence="2">CBS 990.96</strain>
    </source>
</reference>
<dbReference type="EMBL" id="MU865551">
    <property type="protein sequence ID" value="KAK4221409.1"/>
    <property type="molecule type" value="Genomic_DNA"/>
</dbReference>
<evidence type="ECO:0000259" key="1">
    <source>
        <dbReference type="Pfam" id="PF13521"/>
    </source>
</evidence>
<name>A0AAN7BF00_9PEZI</name>
<feature type="domain" description="NadR/Ttd14 AAA" evidence="1">
    <location>
        <begin position="7"/>
        <end position="190"/>
    </location>
</feature>
<dbReference type="SUPFAM" id="SSF52540">
    <property type="entry name" value="P-loop containing nucleoside triphosphate hydrolases"/>
    <property type="match status" value="1"/>
</dbReference>
<reference evidence="2" key="1">
    <citation type="journal article" date="2023" name="Mol. Phylogenet. Evol.">
        <title>Genome-scale phylogeny and comparative genomics of the fungal order Sordariales.</title>
        <authorList>
            <person name="Hensen N."/>
            <person name="Bonometti L."/>
            <person name="Westerberg I."/>
            <person name="Brannstrom I.O."/>
            <person name="Guillou S."/>
            <person name="Cros-Aarteil S."/>
            <person name="Calhoun S."/>
            <person name="Haridas S."/>
            <person name="Kuo A."/>
            <person name="Mondo S."/>
            <person name="Pangilinan J."/>
            <person name="Riley R."/>
            <person name="LaButti K."/>
            <person name="Andreopoulos B."/>
            <person name="Lipzen A."/>
            <person name="Chen C."/>
            <person name="Yan M."/>
            <person name="Daum C."/>
            <person name="Ng V."/>
            <person name="Clum A."/>
            <person name="Steindorff A."/>
            <person name="Ohm R.A."/>
            <person name="Martin F."/>
            <person name="Silar P."/>
            <person name="Natvig D.O."/>
            <person name="Lalanne C."/>
            <person name="Gautier V."/>
            <person name="Ament-Velasquez S.L."/>
            <person name="Kruys A."/>
            <person name="Hutchinson M.I."/>
            <person name="Powell A.J."/>
            <person name="Barry K."/>
            <person name="Miller A.N."/>
            <person name="Grigoriev I.V."/>
            <person name="Debuchy R."/>
            <person name="Gladieux P."/>
            <person name="Hiltunen Thoren M."/>
            <person name="Johannesson H."/>
        </authorList>
    </citation>
    <scope>NUCLEOTIDE SEQUENCE</scope>
    <source>
        <strain evidence="2">CBS 990.96</strain>
    </source>
</reference>
<evidence type="ECO:0000313" key="2">
    <source>
        <dbReference type="EMBL" id="KAK4221409.1"/>
    </source>
</evidence>
<dbReference type="Pfam" id="PF13521">
    <property type="entry name" value="AAA_28"/>
    <property type="match status" value="1"/>
</dbReference>
<organism evidence="2 3">
    <name type="scientific">Podospora fimiseda</name>
    <dbReference type="NCBI Taxonomy" id="252190"/>
    <lineage>
        <taxon>Eukaryota</taxon>
        <taxon>Fungi</taxon>
        <taxon>Dikarya</taxon>
        <taxon>Ascomycota</taxon>
        <taxon>Pezizomycotina</taxon>
        <taxon>Sordariomycetes</taxon>
        <taxon>Sordariomycetidae</taxon>
        <taxon>Sordariales</taxon>
        <taxon>Podosporaceae</taxon>
        <taxon>Podospora</taxon>
    </lineage>
</organism>
<dbReference type="Gene3D" id="3.40.50.300">
    <property type="entry name" value="P-loop containing nucleotide triphosphate hydrolases"/>
    <property type="match status" value="1"/>
</dbReference>
<gene>
    <name evidence="2" type="ORF">QBC38DRAFT_492137</name>
</gene>
<sequence>MSLPPNIYIVGAQCTGKTTLINNLRQHFQSNSPSQQFPPPTFITEVARSVLKTHSFTASDVIIPSRSLQLQHLILLAQASAERECSTQWFISDRSGADPIAYALRYVGAEETNKLLDSDEWTEIKDRMKKGVLIVCEASEEAASWLHNDGVRLMPKDISDWVAFHTLFCDFLDKHGIEHVVLPPSIGEHEARVEFVLRYWKSKFQSGST</sequence>
<proteinExistence type="predicted"/>
<dbReference type="Proteomes" id="UP001301958">
    <property type="component" value="Unassembled WGS sequence"/>
</dbReference>